<keyword evidence="2" id="KW-0328">Glycosyltransferase</keyword>
<evidence type="ECO:0000313" key="3">
    <source>
        <dbReference type="Proteomes" id="UP000014585"/>
    </source>
</evidence>
<dbReference type="RefSeq" id="WP_016538890.1">
    <property type="nucleotide sequence ID" value="NZ_KE161030.1"/>
</dbReference>
<dbReference type="PANTHER" id="PTHR12526:SF630">
    <property type="entry name" value="GLYCOSYLTRANSFERASE"/>
    <property type="match status" value="1"/>
</dbReference>
<dbReference type="GO" id="GO:0016757">
    <property type="term" value="F:glycosyltransferase activity"/>
    <property type="evidence" value="ECO:0007669"/>
    <property type="project" value="UniProtKB-KW"/>
</dbReference>
<keyword evidence="2" id="KW-0808">Transferase</keyword>
<feature type="domain" description="Glycosyl transferase family 1" evidence="1">
    <location>
        <begin position="176"/>
        <end position="325"/>
    </location>
</feature>
<evidence type="ECO:0000259" key="1">
    <source>
        <dbReference type="Pfam" id="PF00534"/>
    </source>
</evidence>
<dbReference type="EMBL" id="ATDT01000039">
    <property type="protein sequence ID" value="EPF12621.1"/>
    <property type="molecule type" value="Genomic_DNA"/>
</dbReference>
<reference evidence="2 3" key="1">
    <citation type="submission" date="2013-04" db="EMBL/GenBank/DDBJ databases">
        <authorList>
            <person name="Weinstock G."/>
            <person name="Sodergren E."/>
            <person name="Lobos E.A."/>
            <person name="Fulton L."/>
            <person name="Fulton R."/>
            <person name="Courtney L."/>
            <person name="Fronick C."/>
            <person name="O'Laughlin M."/>
            <person name="Godfrey J."/>
            <person name="Wilson R.M."/>
            <person name="Miner T."/>
            <person name="Farmer C."/>
            <person name="Delehaunty K."/>
            <person name="Cordes M."/>
            <person name="Minx P."/>
            <person name="Tomlinson C."/>
            <person name="Chen J."/>
            <person name="Wollam A."/>
            <person name="Pepin K.H."/>
            <person name="Palsikar V.B."/>
            <person name="Zhang X."/>
            <person name="Suruliraj S."/>
            <person name="Perna N.T."/>
            <person name="Plunkett G."/>
            <person name="Warren W."/>
            <person name="Mitreva M."/>
            <person name="Mardis E.R."/>
            <person name="Wilson R.K."/>
        </authorList>
    </citation>
    <scope>NUCLEOTIDE SEQUENCE [LARGE SCALE GENOMIC DNA]</scope>
    <source>
        <strain evidence="2 3">DSM 4568</strain>
    </source>
</reference>
<dbReference type="SUPFAM" id="SSF53756">
    <property type="entry name" value="UDP-Glycosyltransferase/glycogen phosphorylase"/>
    <property type="match status" value="1"/>
</dbReference>
<dbReference type="OrthoDB" id="9777346at2"/>
<protein>
    <submittedName>
        <fullName evidence="2">Lipopolysaccharide 1,6-galactosyltransferase</fullName>
    </submittedName>
</protein>
<dbReference type="Pfam" id="PF00534">
    <property type="entry name" value="Glycos_transf_1"/>
    <property type="match status" value="1"/>
</dbReference>
<organism evidence="2 3">
    <name type="scientific">Cedecea davisae DSM 4568</name>
    <dbReference type="NCBI Taxonomy" id="566551"/>
    <lineage>
        <taxon>Bacteria</taxon>
        <taxon>Pseudomonadati</taxon>
        <taxon>Pseudomonadota</taxon>
        <taxon>Gammaproteobacteria</taxon>
        <taxon>Enterobacterales</taxon>
        <taxon>Enterobacteriaceae</taxon>
        <taxon>Cedecea</taxon>
    </lineage>
</organism>
<gene>
    <name evidence="2" type="ORF">HMPREF0201_04731</name>
</gene>
<dbReference type="InterPro" id="IPR001296">
    <property type="entry name" value="Glyco_trans_1"/>
</dbReference>
<name>S3IJS8_9ENTR</name>
<proteinExistence type="predicted"/>
<dbReference type="Proteomes" id="UP000014585">
    <property type="component" value="Unassembled WGS sequence"/>
</dbReference>
<dbReference type="GO" id="GO:1901135">
    <property type="term" value="P:carbohydrate derivative metabolic process"/>
    <property type="evidence" value="ECO:0007669"/>
    <property type="project" value="UniProtKB-ARBA"/>
</dbReference>
<dbReference type="AlphaFoldDB" id="S3IJS8"/>
<dbReference type="CDD" id="cd03811">
    <property type="entry name" value="GT4_GT28_WabH-like"/>
    <property type="match status" value="1"/>
</dbReference>
<dbReference type="Gene3D" id="3.40.50.2000">
    <property type="entry name" value="Glycogen Phosphorylase B"/>
    <property type="match status" value="2"/>
</dbReference>
<dbReference type="PANTHER" id="PTHR12526">
    <property type="entry name" value="GLYCOSYLTRANSFERASE"/>
    <property type="match status" value="1"/>
</dbReference>
<dbReference type="STRING" id="566551.HMPREF0201_04731"/>
<dbReference type="PATRIC" id="fig|566551.4.peg.4332"/>
<sequence length="357" mass="40142">MKIAFVGESVSGFGGMETVIKDVIGAFQNKAQPDDCSMFFFCRNDKMDKQWLQGVDVSYSFSSQKISFLRKLKHVYAFSQWVKENRPEVVICIDVLSCLLVNKARKKAGVKFKIYSWPHFSLDHKKHAECIIYADRHLAISSGIKRQMQARGVPESAISLVYNPVSRKSEIIPAPAKGEVAIFLYVGRMKFEGQKRIKDLLDGLANTTGPWQLHVIGDGSDFAKCQEYGKQLNIDANITWHGWQPDPWGLVKNQIKSVTALLLTSSFEGFGMVLLEAMSYGIPCISSDCVAGPEDIIQNGINGYLYNPSKINDFVDLLNKAISGDININHQNIPLTISHFYNELYFERMSSTIFSEN</sequence>
<comment type="caution">
    <text evidence="2">The sequence shown here is derived from an EMBL/GenBank/DDBJ whole genome shotgun (WGS) entry which is preliminary data.</text>
</comment>
<accession>S3IJS8</accession>
<dbReference type="HOGENOM" id="CLU_009583_0_0_6"/>
<dbReference type="NCBIfam" id="NF007396">
    <property type="entry name" value="PRK09922.1"/>
    <property type="match status" value="1"/>
</dbReference>
<evidence type="ECO:0000313" key="2">
    <source>
        <dbReference type="EMBL" id="EPF12621.1"/>
    </source>
</evidence>